<comment type="caution">
    <text evidence="1">The sequence shown here is derived from an EMBL/GenBank/DDBJ whole genome shotgun (WGS) entry which is preliminary data.</text>
</comment>
<proteinExistence type="predicted"/>
<name>A0ABQ3WXP3_9ACTN</name>
<gene>
    <name evidence="1" type="ORF">Aca07nite_83330</name>
</gene>
<protein>
    <submittedName>
        <fullName evidence="1">Uncharacterized protein</fullName>
    </submittedName>
</protein>
<dbReference type="EMBL" id="BOMF01000167">
    <property type="protein sequence ID" value="GID51058.1"/>
    <property type="molecule type" value="Genomic_DNA"/>
</dbReference>
<organism evidence="1">
    <name type="scientific">Actinoplanes campanulatus</name>
    <dbReference type="NCBI Taxonomy" id="113559"/>
    <lineage>
        <taxon>Bacteria</taxon>
        <taxon>Bacillati</taxon>
        <taxon>Actinomycetota</taxon>
        <taxon>Actinomycetes</taxon>
        <taxon>Micromonosporales</taxon>
        <taxon>Micromonosporaceae</taxon>
        <taxon>Actinoplanes</taxon>
    </lineage>
</organism>
<reference evidence="1" key="1">
    <citation type="submission" date="2021-01" db="EMBL/GenBank/DDBJ databases">
        <title>Whole genome shotgun sequence of Actinoplanes capillaceus NBRC 16408.</title>
        <authorList>
            <person name="Komaki H."/>
            <person name="Tamura T."/>
        </authorList>
    </citation>
    <scope>NUCLEOTIDE SEQUENCE [LARGE SCALE GENOMIC DNA]</scope>
    <source>
        <strain evidence="1">NBRC 16408</strain>
    </source>
</reference>
<dbReference type="RefSeq" id="WP_204301031.1">
    <property type="nucleotide sequence ID" value="NZ_BAAAGQ010000020.1"/>
</dbReference>
<accession>A0ABQ3WXP3</accession>
<evidence type="ECO:0000313" key="1">
    <source>
        <dbReference type="EMBL" id="GID51058.1"/>
    </source>
</evidence>
<sequence length="59" mass="6062">MTGPMVAIVDGFLRIDPDAPLPQSDTPVPEARAATAGALPDDAAYNASHLLAGLARKHP</sequence>